<dbReference type="PROSITE" id="PS50052">
    <property type="entry name" value="GUANYLATE_KINASE_2"/>
    <property type="match status" value="1"/>
</dbReference>
<dbReference type="FunFam" id="3.30.63.10:FF:000005">
    <property type="entry name" value="Guanylate kinase"/>
    <property type="match status" value="1"/>
</dbReference>
<evidence type="ECO:0000313" key="15">
    <source>
        <dbReference type="Proteomes" id="UP000287394"/>
    </source>
</evidence>
<dbReference type="InterPro" id="IPR008144">
    <property type="entry name" value="Guanylate_kin-like_dom"/>
</dbReference>
<evidence type="ECO:0000256" key="2">
    <source>
        <dbReference type="ARBA" id="ARBA00004496"/>
    </source>
</evidence>
<evidence type="ECO:0000256" key="4">
    <source>
        <dbReference type="ARBA" id="ARBA00012961"/>
    </source>
</evidence>
<keyword evidence="9 13" id="KW-0418">Kinase</keyword>
<evidence type="ECO:0000256" key="3">
    <source>
        <dbReference type="ARBA" id="ARBA00005790"/>
    </source>
</evidence>
<evidence type="ECO:0000256" key="5">
    <source>
        <dbReference type="ARBA" id="ARBA00016296"/>
    </source>
</evidence>
<dbReference type="GO" id="GO:0004385">
    <property type="term" value="F:GMP kinase activity"/>
    <property type="evidence" value="ECO:0007669"/>
    <property type="project" value="UniProtKB-UniRule"/>
</dbReference>
<proteinExistence type="inferred from homology"/>
<keyword evidence="15" id="KW-1185">Reference proteome</keyword>
<dbReference type="InterPro" id="IPR027417">
    <property type="entry name" value="P-loop_NTPase"/>
</dbReference>
<dbReference type="Pfam" id="PF00625">
    <property type="entry name" value="Guanylate_kin"/>
    <property type="match status" value="1"/>
</dbReference>
<comment type="catalytic activity">
    <reaction evidence="12 13">
        <text>GMP + ATP = GDP + ADP</text>
        <dbReference type="Rhea" id="RHEA:20780"/>
        <dbReference type="ChEBI" id="CHEBI:30616"/>
        <dbReference type="ChEBI" id="CHEBI:58115"/>
        <dbReference type="ChEBI" id="CHEBI:58189"/>
        <dbReference type="ChEBI" id="CHEBI:456216"/>
        <dbReference type="EC" id="2.7.4.8"/>
    </reaction>
</comment>
<dbReference type="EMBL" id="AP025739">
    <property type="protein sequence ID" value="BDI31955.1"/>
    <property type="molecule type" value="Genomic_DNA"/>
</dbReference>
<evidence type="ECO:0000256" key="8">
    <source>
        <dbReference type="ARBA" id="ARBA00022741"/>
    </source>
</evidence>
<evidence type="ECO:0000256" key="9">
    <source>
        <dbReference type="ARBA" id="ARBA00022777"/>
    </source>
</evidence>
<dbReference type="Proteomes" id="UP000287394">
    <property type="component" value="Chromosome"/>
</dbReference>
<dbReference type="GO" id="GO:0005524">
    <property type="term" value="F:ATP binding"/>
    <property type="evidence" value="ECO:0007669"/>
    <property type="project" value="UniProtKB-UniRule"/>
</dbReference>
<dbReference type="GO" id="GO:0005829">
    <property type="term" value="C:cytosol"/>
    <property type="evidence" value="ECO:0007669"/>
    <property type="project" value="TreeGrafter"/>
</dbReference>
<evidence type="ECO:0000313" key="14">
    <source>
        <dbReference type="EMBL" id="BDI31955.1"/>
    </source>
</evidence>
<organism evidence="14 15">
    <name type="scientific">Capsulimonas corticalis</name>
    <dbReference type="NCBI Taxonomy" id="2219043"/>
    <lineage>
        <taxon>Bacteria</taxon>
        <taxon>Bacillati</taxon>
        <taxon>Armatimonadota</taxon>
        <taxon>Armatimonadia</taxon>
        <taxon>Capsulimonadales</taxon>
        <taxon>Capsulimonadaceae</taxon>
        <taxon>Capsulimonas</taxon>
    </lineage>
</organism>
<dbReference type="RefSeq" id="WP_119324536.1">
    <property type="nucleotide sequence ID" value="NZ_AP025739.1"/>
</dbReference>
<dbReference type="InterPro" id="IPR008145">
    <property type="entry name" value="GK/Ca_channel_bsu"/>
</dbReference>
<dbReference type="CDD" id="cd00071">
    <property type="entry name" value="GMPK"/>
    <property type="match status" value="1"/>
</dbReference>
<dbReference type="Gene3D" id="3.40.50.300">
    <property type="entry name" value="P-loop containing nucleotide triphosphate hydrolases"/>
    <property type="match status" value="1"/>
</dbReference>
<keyword evidence="8 13" id="KW-0547">Nucleotide-binding</keyword>
<evidence type="ECO:0000256" key="7">
    <source>
        <dbReference type="ARBA" id="ARBA00022679"/>
    </source>
</evidence>
<comment type="similarity">
    <text evidence="3 13">Belongs to the guanylate kinase family.</text>
</comment>
<dbReference type="PANTHER" id="PTHR23117:SF13">
    <property type="entry name" value="GUANYLATE KINASE"/>
    <property type="match status" value="1"/>
</dbReference>
<comment type="function">
    <text evidence="1 13">Essential for recycling GMP and indirectly, cGMP.</text>
</comment>
<dbReference type="SUPFAM" id="SSF52540">
    <property type="entry name" value="P-loop containing nucleoside triphosphate hydrolases"/>
    <property type="match status" value="1"/>
</dbReference>
<reference evidence="14 15" key="1">
    <citation type="journal article" date="2019" name="Int. J. Syst. Evol. Microbiol.">
        <title>Capsulimonas corticalis gen. nov., sp. nov., an aerobic capsulated bacterium, of a novel bacterial order, Capsulimonadales ord. nov., of the class Armatimonadia of the phylum Armatimonadetes.</title>
        <authorList>
            <person name="Li J."/>
            <person name="Kudo C."/>
            <person name="Tonouchi A."/>
        </authorList>
    </citation>
    <scope>NUCLEOTIDE SEQUENCE [LARGE SCALE GENOMIC DNA]</scope>
    <source>
        <strain evidence="14 15">AX-7</strain>
    </source>
</reference>
<accession>A0A402D4U3</accession>
<keyword evidence="10 13" id="KW-0067">ATP-binding</keyword>
<comment type="subcellular location">
    <subcellularLocation>
        <location evidence="2 13">Cytoplasm</location>
    </subcellularLocation>
</comment>
<sequence>MTVVSSSSGLLVVVSGPSAVGKDTVLDILLMTPGGSHPVRKCVTVTTRAPRPKDGGRSMEENGVDYFFVTPAEFYEMVSRDEFLEYAEVHDSWYGTPRKWVEEQRQQGADIILKIDVQGGLAVKKKLSDAVLIFLEPPSLEELERRLRGRNSESEDAIKKRLLNAHSELAQRDYYDYAVTNDAVPDAVEAIRAILLARHCRIQRPREPRLPVQSDE</sequence>
<dbReference type="PANTHER" id="PTHR23117">
    <property type="entry name" value="GUANYLATE KINASE-RELATED"/>
    <property type="match status" value="1"/>
</dbReference>
<dbReference type="InterPro" id="IPR017665">
    <property type="entry name" value="Guanylate_kinase"/>
</dbReference>
<dbReference type="NCBIfam" id="TIGR03263">
    <property type="entry name" value="guanyl_kin"/>
    <property type="match status" value="1"/>
</dbReference>
<evidence type="ECO:0000256" key="11">
    <source>
        <dbReference type="ARBA" id="ARBA00030128"/>
    </source>
</evidence>
<dbReference type="EC" id="2.7.4.8" evidence="4 13"/>
<evidence type="ECO:0000256" key="10">
    <source>
        <dbReference type="ARBA" id="ARBA00022840"/>
    </source>
</evidence>
<dbReference type="Gene3D" id="3.30.63.10">
    <property type="entry name" value="Guanylate Kinase phosphate binding domain"/>
    <property type="match status" value="1"/>
</dbReference>
<dbReference type="OrthoDB" id="9808150at2"/>
<dbReference type="SMART" id="SM00072">
    <property type="entry name" value="GuKc"/>
    <property type="match status" value="1"/>
</dbReference>
<evidence type="ECO:0000256" key="12">
    <source>
        <dbReference type="ARBA" id="ARBA00048594"/>
    </source>
</evidence>
<evidence type="ECO:0000256" key="6">
    <source>
        <dbReference type="ARBA" id="ARBA00022490"/>
    </source>
</evidence>
<name>A0A402D4U3_9BACT</name>
<keyword evidence="6 13" id="KW-0963">Cytoplasm</keyword>
<keyword evidence="7 13" id="KW-0808">Transferase</keyword>
<dbReference type="AlphaFoldDB" id="A0A402D4U3"/>
<dbReference type="FunCoup" id="A0A402D4U3">
    <property type="interactions" value="431"/>
</dbReference>
<protein>
    <recommendedName>
        <fullName evidence="5 13">Guanylate kinase</fullName>
        <ecNumber evidence="4 13">2.7.4.8</ecNumber>
    </recommendedName>
    <alternativeName>
        <fullName evidence="11 13">GMP kinase</fullName>
    </alternativeName>
</protein>
<dbReference type="HAMAP" id="MF_00328">
    <property type="entry name" value="Guanylate_kinase"/>
    <property type="match status" value="1"/>
</dbReference>
<evidence type="ECO:0000256" key="1">
    <source>
        <dbReference type="ARBA" id="ARBA00003531"/>
    </source>
</evidence>
<feature type="binding site" evidence="13">
    <location>
        <begin position="16"/>
        <end position="23"/>
    </location>
    <ligand>
        <name>ATP</name>
        <dbReference type="ChEBI" id="CHEBI:30616"/>
    </ligand>
</feature>
<gene>
    <name evidence="13 14" type="primary">gmk</name>
    <name evidence="14" type="ORF">CCAX7_40060</name>
</gene>
<dbReference type="KEGG" id="ccot:CCAX7_40060"/>
<evidence type="ECO:0000256" key="13">
    <source>
        <dbReference type="HAMAP-Rule" id="MF_00328"/>
    </source>
</evidence>